<feature type="domain" description="Flavin reductase like" evidence="4">
    <location>
        <begin position="21"/>
        <end position="173"/>
    </location>
</feature>
<dbReference type="InterPro" id="IPR012349">
    <property type="entry name" value="Split_barrel_FMN-bd"/>
</dbReference>
<comment type="similarity">
    <text evidence="3">Belongs to the flavoredoxin family.</text>
</comment>
<evidence type="ECO:0000256" key="3">
    <source>
        <dbReference type="ARBA" id="ARBA00038054"/>
    </source>
</evidence>
<keyword evidence="6" id="KW-1185">Reference proteome</keyword>
<dbReference type="EMBL" id="JZWI01000007">
    <property type="protein sequence ID" value="KLN57310.1"/>
    <property type="molecule type" value="Genomic_DNA"/>
</dbReference>
<dbReference type="InterPro" id="IPR002563">
    <property type="entry name" value="Flavin_Rdtase-like_dom"/>
</dbReference>
<evidence type="ECO:0000256" key="2">
    <source>
        <dbReference type="ARBA" id="ARBA00022630"/>
    </source>
</evidence>
<dbReference type="SUPFAM" id="SSF50475">
    <property type="entry name" value="FMN-binding split barrel"/>
    <property type="match status" value="1"/>
</dbReference>
<accession>A0A0H2MKI7</accession>
<dbReference type="PANTHER" id="PTHR43567">
    <property type="entry name" value="FLAVOREDOXIN-RELATED-RELATED"/>
    <property type="match status" value="1"/>
</dbReference>
<keyword evidence="2" id="KW-0285">Flavoprotein</keyword>
<evidence type="ECO:0000313" key="5">
    <source>
        <dbReference type="EMBL" id="KLN57310.1"/>
    </source>
</evidence>
<dbReference type="Proteomes" id="UP000035170">
    <property type="component" value="Unassembled WGS sequence"/>
</dbReference>
<proteinExistence type="inferred from homology"/>
<dbReference type="PATRIC" id="fig|34073.19.peg.1417"/>
<dbReference type="GO" id="GO:0016646">
    <property type="term" value="F:oxidoreductase activity, acting on the CH-NH group of donors, NAD or NADP as acceptor"/>
    <property type="evidence" value="ECO:0007669"/>
    <property type="project" value="UniProtKB-ARBA"/>
</dbReference>
<evidence type="ECO:0000313" key="6">
    <source>
        <dbReference type="Proteomes" id="UP000035170"/>
    </source>
</evidence>
<dbReference type="Gene3D" id="2.30.110.10">
    <property type="entry name" value="Electron Transport, Fmn-binding Protein, Chain A"/>
    <property type="match status" value="1"/>
</dbReference>
<gene>
    <name evidence="5" type="primary">flr1</name>
    <name evidence="5" type="ORF">VPARA_13900</name>
</gene>
<dbReference type="InterPro" id="IPR052174">
    <property type="entry name" value="Flavoredoxin"/>
</dbReference>
<dbReference type="SMART" id="SM00903">
    <property type="entry name" value="Flavin_Reduct"/>
    <property type="match status" value="1"/>
</dbReference>
<dbReference type="AlphaFoldDB" id="A0A0H2MKI7"/>
<organism evidence="5 6">
    <name type="scientific">Variovorax paradoxus</name>
    <dbReference type="NCBI Taxonomy" id="34073"/>
    <lineage>
        <taxon>Bacteria</taxon>
        <taxon>Pseudomonadati</taxon>
        <taxon>Pseudomonadota</taxon>
        <taxon>Betaproteobacteria</taxon>
        <taxon>Burkholderiales</taxon>
        <taxon>Comamonadaceae</taxon>
        <taxon>Variovorax</taxon>
    </lineage>
</organism>
<evidence type="ECO:0000256" key="1">
    <source>
        <dbReference type="ARBA" id="ARBA00001917"/>
    </source>
</evidence>
<comment type="caution">
    <text evidence="5">The sequence shown here is derived from an EMBL/GenBank/DDBJ whole genome shotgun (WGS) entry which is preliminary data.</text>
</comment>
<dbReference type="GO" id="GO:0010181">
    <property type="term" value="F:FMN binding"/>
    <property type="evidence" value="ECO:0007669"/>
    <property type="project" value="InterPro"/>
</dbReference>
<name>A0A0H2MKI7_VARPD</name>
<reference evidence="5 6" key="1">
    <citation type="submission" date="2015-03" db="EMBL/GenBank/DDBJ databases">
        <title>Genome sequence of Variovorax paradoxus TBEA6.</title>
        <authorList>
            <person name="Poehlein A."/>
            <person name="Schuldes J."/>
            <person name="Wuebbeler J.H."/>
            <person name="Hiessl S."/>
            <person name="Steinbuechel A."/>
            <person name="Daniel R."/>
        </authorList>
    </citation>
    <scope>NUCLEOTIDE SEQUENCE [LARGE SCALE GENOMIC DNA]</scope>
    <source>
        <strain evidence="5 6">TBEA6</strain>
    </source>
</reference>
<comment type="cofactor">
    <cofactor evidence="1">
        <name>FMN</name>
        <dbReference type="ChEBI" id="CHEBI:58210"/>
    </cofactor>
</comment>
<protein>
    <submittedName>
        <fullName evidence="5">Flavoredoxin</fullName>
    </submittedName>
</protein>
<evidence type="ECO:0000259" key="4">
    <source>
        <dbReference type="SMART" id="SM00903"/>
    </source>
</evidence>
<sequence>MTKKRKKLFTKAEFPVSQVRRFLEPGPIVLLSSRWQGKNNIMTLGWHTVIEFTPSLVGCVIARANHSFEMIRRSGECVINLPTRPLTDEVVRIGNSSGAEIDKFAAFGLTAVDAERVEAPLIGECHASFECRVHDRSLVGKYDFFILEVVKAHAAESPRHPKTIHYTGEGIFLESGKAFSRRSLFRNALL</sequence>
<dbReference type="PANTHER" id="PTHR43567:SF1">
    <property type="entry name" value="FLAVOREDOXIN"/>
    <property type="match status" value="1"/>
</dbReference>
<dbReference type="RefSeq" id="WP_047783857.1">
    <property type="nucleotide sequence ID" value="NZ_JZWI01000007.1"/>
</dbReference>
<dbReference type="Pfam" id="PF01613">
    <property type="entry name" value="Flavin_Reduct"/>
    <property type="match status" value="1"/>
</dbReference>